<gene>
    <name evidence="2" type="ORF">CgunFtcFv8_001856</name>
</gene>
<dbReference type="Pfam" id="PF07565">
    <property type="entry name" value="Band_3_cyto"/>
    <property type="match status" value="2"/>
</dbReference>
<proteinExistence type="predicted"/>
<evidence type="ECO:0000259" key="1">
    <source>
        <dbReference type="Pfam" id="PF07565"/>
    </source>
</evidence>
<dbReference type="GO" id="GO:0005452">
    <property type="term" value="F:solute:inorganic anion antiporter activity"/>
    <property type="evidence" value="ECO:0007669"/>
    <property type="project" value="InterPro"/>
</dbReference>
<dbReference type="PANTHER" id="PTHR11453:SF12">
    <property type="entry name" value="BAND 3 ANION TRANSPORT PROTEIN"/>
    <property type="match status" value="1"/>
</dbReference>
<dbReference type="Proteomes" id="UP001331515">
    <property type="component" value="Unassembled WGS sequence"/>
</dbReference>
<dbReference type="GO" id="GO:0051453">
    <property type="term" value="P:regulation of intracellular pH"/>
    <property type="evidence" value="ECO:0007669"/>
    <property type="project" value="TreeGrafter"/>
</dbReference>
<organism evidence="2 3">
    <name type="scientific">Champsocephalus gunnari</name>
    <name type="common">Mackerel icefish</name>
    <dbReference type="NCBI Taxonomy" id="52237"/>
    <lineage>
        <taxon>Eukaryota</taxon>
        <taxon>Metazoa</taxon>
        <taxon>Chordata</taxon>
        <taxon>Craniata</taxon>
        <taxon>Vertebrata</taxon>
        <taxon>Euteleostomi</taxon>
        <taxon>Actinopterygii</taxon>
        <taxon>Neopterygii</taxon>
        <taxon>Teleostei</taxon>
        <taxon>Neoteleostei</taxon>
        <taxon>Acanthomorphata</taxon>
        <taxon>Eupercaria</taxon>
        <taxon>Perciformes</taxon>
        <taxon>Notothenioidei</taxon>
        <taxon>Channichthyidae</taxon>
        <taxon>Champsocephalus</taxon>
    </lineage>
</organism>
<evidence type="ECO:0000313" key="3">
    <source>
        <dbReference type="Proteomes" id="UP001331515"/>
    </source>
</evidence>
<dbReference type="SUPFAM" id="SSF55804">
    <property type="entry name" value="Phoshotransferase/anion transport protein"/>
    <property type="match status" value="1"/>
</dbReference>
<dbReference type="Gene3D" id="3.40.930.10">
    <property type="entry name" value="Mannitol-specific EII, Chain A"/>
    <property type="match status" value="1"/>
</dbReference>
<dbReference type="InterPro" id="IPR016152">
    <property type="entry name" value="PTrfase/Anion_transptr"/>
</dbReference>
<dbReference type="InterPro" id="IPR013769">
    <property type="entry name" value="Band3_cytoplasmic_dom"/>
</dbReference>
<dbReference type="InterPro" id="IPR003020">
    <property type="entry name" value="HCO3_transpt_euk"/>
</dbReference>
<feature type="domain" description="Band 3 cytoplasmic" evidence="1">
    <location>
        <begin position="124"/>
        <end position="174"/>
    </location>
</feature>
<keyword evidence="3" id="KW-1185">Reference proteome</keyword>
<accession>A0AAN8HAV3</accession>
<dbReference type="EMBL" id="JAURVH010001530">
    <property type="protein sequence ID" value="KAK5905949.1"/>
    <property type="molecule type" value="Genomic_DNA"/>
</dbReference>
<comment type="caution">
    <text evidence="2">The sequence shown here is derived from an EMBL/GenBank/DDBJ whole genome shotgun (WGS) entry which is preliminary data.</text>
</comment>
<sequence length="175" mass="19524">MKDQKQQTYWQETGRCAGCEESFDPQAGVSSISYLTFKSLIQLRRTMNTGVTIFDCEEQTFASIAEKMVNEMVNKKEIKPESKEGVLKSLLQNHSQSDDPEKQALTDGVDLQKFSVKDRRDESDSVEASMVLVGALDILEKPTVVFVRLKEAAVLDPALEAPVPVRFVFALVGPH</sequence>
<dbReference type="AlphaFoldDB" id="A0AAN8HAV3"/>
<dbReference type="GO" id="GO:0015106">
    <property type="term" value="F:bicarbonate transmembrane transporter activity"/>
    <property type="evidence" value="ECO:0007669"/>
    <property type="project" value="TreeGrafter"/>
</dbReference>
<protein>
    <recommendedName>
        <fullName evidence="1">Band 3 cytoplasmic domain-containing protein</fullName>
    </recommendedName>
</protein>
<name>A0AAN8HAV3_CHAGU</name>
<dbReference type="GO" id="GO:0016323">
    <property type="term" value="C:basolateral plasma membrane"/>
    <property type="evidence" value="ECO:0007669"/>
    <property type="project" value="TreeGrafter"/>
</dbReference>
<dbReference type="GO" id="GO:0008509">
    <property type="term" value="F:monoatomic anion transmembrane transporter activity"/>
    <property type="evidence" value="ECO:0007669"/>
    <property type="project" value="InterPro"/>
</dbReference>
<reference evidence="2 3" key="1">
    <citation type="journal article" date="2023" name="Mol. Biol. Evol.">
        <title>Genomics of Secondarily Temperate Adaptation in the Only Non-Antarctic Icefish.</title>
        <authorList>
            <person name="Rivera-Colon A.G."/>
            <person name="Rayamajhi N."/>
            <person name="Minhas B.F."/>
            <person name="Madrigal G."/>
            <person name="Bilyk K.T."/>
            <person name="Yoon V."/>
            <person name="Hune M."/>
            <person name="Gregory S."/>
            <person name="Cheng C.H.C."/>
            <person name="Catchen J.M."/>
        </authorList>
    </citation>
    <scope>NUCLEOTIDE SEQUENCE [LARGE SCALE GENOMIC DNA]</scope>
    <source>
        <tissue evidence="2">White muscle</tissue>
    </source>
</reference>
<dbReference type="PANTHER" id="PTHR11453">
    <property type="entry name" value="ANION EXCHANGE PROTEIN"/>
    <property type="match status" value="1"/>
</dbReference>
<evidence type="ECO:0000313" key="2">
    <source>
        <dbReference type="EMBL" id="KAK5905949.1"/>
    </source>
</evidence>
<feature type="domain" description="Band 3 cytoplasmic" evidence="1">
    <location>
        <begin position="2"/>
        <end position="104"/>
    </location>
</feature>